<dbReference type="EMBL" id="CP121271">
    <property type="protein sequence ID" value="WMC86081.1"/>
    <property type="molecule type" value="Genomic_DNA"/>
</dbReference>
<dbReference type="Proteomes" id="UP001231701">
    <property type="component" value="Chromosome"/>
</dbReference>
<dbReference type="Gene3D" id="3.90.180.10">
    <property type="entry name" value="Medium-chain alcohol dehydrogenases, catalytic domain"/>
    <property type="match status" value="1"/>
</dbReference>
<feature type="domain" description="Enoyl reductase (ER)" evidence="2">
    <location>
        <begin position="13"/>
        <end position="320"/>
    </location>
</feature>
<dbReference type="GO" id="GO:0008270">
    <property type="term" value="F:zinc ion binding"/>
    <property type="evidence" value="ECO:0007669"/>
    <property type="project" value="InterPro"/>
</dbReference>
<dbReference type="InterPro" id="IPR020843">
    <property type="entry name" value="ER"/>
</dbReference>
<name>A0AAX3ZFS0_STRRO</name>
<sequence length="323" mass="33399">MSDMRAALYDGYGPPEVLYEGTVPRPVAAPGEILVRVLTASVNGGELAGRAGKLRPVTGLTGRGFPKRTGMDFVGEVVTPGPPGSGVTAGDRVWGLLPRRRMFGSAAEFVTVPPGKVARAPSSLDAAEAVSLLAGGTTALVALRDKARLRAGERLLVRGAAGGVGSVAVQLGRARGAHVTALAGARNLDFVRDLGADDAFDYATTGPAGLGRFDVVFDAVGTDLGAYRRLLAPGGRMVAIAFDLSRPATSLARLLATTVYGPRRVRFFSGNPDRALLADLTALVDDGALRPVVDTVHPLSAIADAHRALERGGVRGKHVIRVG</sequence>
<dbReference type="GO" id="GO:0016491">
    <property type="term" value="F:oxidoreductase activity"/>
    <property type="evidence" value="ECO:0007669"/>
    <property type="project" value="UniProtKB-KW"/>
</dbReference>
<organism evidence="3 4">
    <name type="scientific">Streptomyces rochei</name>
    <name type="common">Streptomyces parvullus</name>
    <dbReference type="NCBI Taxonomy" id="1928"/>
    <lineage>
        <taxon>Bacteria</taxon>
        <taxon>Bacillati</taxon>
        <taxon>Actinomycetota</taxon>
        <taxon>Actinomycetes</taxon>
        <taxon>Kitasatosporales</taxon>
        <taxon>Streptomycetaceae</taxon>
        <taxon>Streptomyces</taxon>
        <taxon>Streptomyces rochei group</taxon>
    </lineage>
</organism>
<dbReference type="RefSeq" id="WP_208949372.1">
    <property type="nucleotide sequence ID" value="NZ_CP121271.1"/>
</dbReference>
<accession>A0AAX3ZFS0</accession>
<dbReference type="PANTHER" id="PTHR11695:SF294">
    <property type="entry name" value="RETICULON-4-INTERACTING PROTEIN 1, MITOCHONDRIAL"/>
    <property type="match status" value="1"/>
</dbReference>
<dbReference type="GeneID" id="90942581"/>
<evidence type="ECO:0000313" key="4">
    <source>
        <dbReference type="Proteomes" id="UP001231701"/>
    </source>
</evidence>
<dbReference type="Gene3D" id="3.40.50.720">
    <property type="entry name" value="NAD(P)-binding Rossmann-like Domain"/>
    <property type="match status" value="1"/>
</dbReference>
<dbReference type="CDD" id="cd08267">
    <property type="entry name" value="MDR1"/>
    <property type="match status" value="1"/>
</dbReference>
<dbReference type="InterPro" id="IPR036291">
    <property type="entry name" value="NAD(P)-bd_dom_sf"/>
</dbReference>
<dbReference type="AlphaFoldDB" id="A0AAX3ZFS0"/>
<dbReference type="SUPFAM" id="SSF51735">
    <property type="entry name" value="NAD(P)-binding Rossmann-fold domains"/>
    <property type="match status" value="1"/>
</dbReference>
<dbReference type="Pfam" id="PF08240">
    <property type="entry name" value="ADH_N"/>
    <property type="match status" value="1"/>
</dbReference>
<dbReference type="PROSITE" id="PS01162">
    <property type="entry name" value="QOR_ZETA_CRYSTAL"/>
    <property type="match status" value="1"/>
</dbReference>
<gene>
    <name evidence="3" type="ORF">P7W03_11115</name>
</gene>
<dbReference type="Pfam" id="PF13602">
    <property type="entry name" value="ADH_zinc_N_2"/>
    <property type="match status" value="1"/>
</dbReference>
<evidence type="ECO:0000256" key="1">
    <source>
        <dbReference type="ARBA" id="ARBA00023002"/>
    </source>
</evidence>
<dbReference type="InterPro" id="IPR013154">
    <property type="entry name" value="ADH-like_N"/>
</dbReference>
<dbReference type="InterPro" id="IPR011032">
    <property type="entry name" value="GroES-like_sf"/>
</dbReference>
<dbReference type="SUPFAM" id="SSF50129">
    <property type="entry name" value="GroES-like"/>
    <property type="match status" value="1"/>
</dbReference>
<proteinExistence type="predicted"/>
<reference evidence="3" key="1">
    <citation type="submission" date="2023-03" db="EMBL/GenBank/DDBJ databases">
        <title>Borrelidin-producing and root-colonizing Streptomyces rochei is a potent biopesticide for soil-borne oomycete-caused plant diseases.</title>
        <authorList>
            <person name="Zhou D."/>
            <person name="Wang X."/>
            <person name="Navarro-Munoz J.C."/>
            <person name="Li W."/>
            <person name="Li J."/>
            <person name="Jiu M."/>
            <person name="Deng S."/>
            <person name="Ye Y."/>
            <person name="Daly P."/>
            <person name="Wei L."/>
        </authorList>
    </citation>
    <scope>NUCLEOTIDE SEQUENCE</scope>
    <source>
        <strain evidence="3">JK1</strain>
    </source>
</reference>
<dbReference type="InterPro" id="IPR050700">
    <property type="entry name" value="YIM1/Zinc_Alcohol_DH_Fams"/>
</dbReference>
<dbReference type="PANTHER" id="PTHR11695">
    <property type="entry name" value="ALCOHOL DEHYDROGENASE RELATED"/>
    <property type="match status" value="1"/>
</dbReference>
<evidence type="ECO:0000259" key="2">
    <source>
        <dbReference type="SMART" id="SM00829"/>
    </source>
</evidence>
<keyword evidence="1" id="KW-0560">Oxidoreductase</keyword>
<dbReference type="InterPro" id="IPR002364">
    <property type="entry name" value="Quin_OxRdtase/zeta-crystal_CS"/>
</dbReference>
<evidence type="ECO:0000313" key="3">
    <source>
        <dbReference type="EMBL" id="WMC86081.1"/>
    </source>
</evidence>
<dbReference type="SMART" id="SM00829">
    <property type="entry name" value="PKS_ER"/>
    <property type="match status" value="1"/>
</dbReference>
<protein>
    <submittedName>
        <fullName evidence="3">NAD(P)-dependent alcohol dehydrogenase</fullName>
    </submittedName>
</protein>